<keyword evidence="14" id="KW-1185">Reference proteome</keyword>
<dbReference type="GO" id="GO:0071555">
    <property type="term" value="P:cell wall organization"/>
    <property type="evidence" value="ECO:0007669"/>
    <property type="project" value="UniProtKB-UniRule"/>
</dbReference>
<dbReference type="InterPro" id="IPR038063">
    <property type="entry name" value="Transpep_catalytic_dom"/>
</dbReference>
<dbReference type="SUPFAM" id="SSF141523">
    <property type="entry name" value="L,D-transpeptidase catalytic domain-like"/>
    <property type="match status" value="1"/>
</dbReference>
<feature type="active site" description="Nucleophile" evidence="7">
    <location>
        <position position="450"/>
    </location>
</feature>
<dbReference type="GO" id="GO:0016740">
    <property type="term" value="F:transferase activity"/>
    <property type="evidence" value="ECO:0007669"/>
    <property type="project" value="UniProtKB-KW"/>
</dbReference>
<protein>
    <submittedName>
        <fullName evidence="12">Murein L,D-transpeptidase YcbB/YkuD</fullName>
    </submittedName>
    <submittedName>
        <fullName evidence="11">Peptidoglycan-binding protein</fullName>
    </submittedName>
</protein>
<evidence type="ECO:0000256" key="7">
    <source>
        <dbReference type="PROSITE-ProRule" id="PRU01373"/>
    </source>
</evidence>
<dbReference type="RefSeq" id="WP_043222546.1">
    <property type="nucleotide sequence ID" value="NZ_CP007511.1"/>
</dbReference>
<dbReference type="InterPro" id="IPR002477">
    <property type="entry name" value="Peptidoglycan-bd-like"/>
</dbReference>
<evidence type="ECO:0000256" key="6">
    <source>
        <dbReference type="ARBA" id="ARBA00023316"/>
    </source>
</evidence>
<dbReference type="UniPathway" id="UPA00219"/>
<dbReference type="Gene3D" id="1.10.101.10">
    <property type="entry name" value="PGBD-like superfamily/PGBD"/>
    <property type="match status" value="1"/>
</dbReference>
<proteinExistence type="inferred from homology"/>
<dbReference type="GeneID" id="77262075"/>
<dbReference type="PANTHER" id="PTHR41533:SF2">
    <property type="entry name" value="BLR7131 PROTEIN"/>
    <property type="match status" value="1"/>
</dbReference>
<dbReference type="PROSITE" id="PS52029">
    <property type="entry name" value="LD_TPASE"/>
    <property type="match status" value="1"/>
</dbReference>
<dbReference type="InterPro" id="IPR052905">
    <property type="entry name" value="LD-transpeptidase_YkuD-like"/>
</dbReference>
<dbReference type="GO" id="GO:0009252">
    <property type="term" value="P:peptidoglycan biosynthetic process"/>
    <property type="evidence" value="ECO:0007669"/>
    <property type="project" value="UniProtKB-UniPathway"/>
</dbReference>
<evidence type="ECO:0000313" key="12">
    <source>
        <dbReference type="EMBL" id="SDM56928.1"/>
    </source>
</evidence>
<dbReference type="Pfam" id="PF20142">
    <property type="entry name" value="Scaffold"/>
    <property type="match status" value="1"/>
</dbReference>
<comment type="similarity">
    <text evidence="2">Belongs to the YkuD family.</text>
</comment>
<evidence type="ECO:0000256" key="9">
    <source>
        <dbReference type="SAM" id="SignalP"/>
    </source>
</evidence>
<dbReference type="PANTHER" id="PTHR41533">
    <property type="entry name" value="L,D-TRANSPEPTIDASE HI_1667-RELATED"/>
    <property type="match status" value="1"/>
</dbReference>
<dbReference type="AlphaFoldDB" id="A0A8D3Y4D1"/>
<reference evidence="11 13" key="3">
    <citation type="journal article" name="Genome Announc.">
        <title>Complete Genome Sequence of Pseudomonas balearica DSM 6083T.</title>
        <authorList>
            <person name="Bennasar-Figueras A."/>
            <person name="Salva-Serra F."/>
            <person name="Jaen-Luchoro D."/>
            <person name="Segui C."/>
            <person name="Aliaga F."/>
            <person name="Busquets A."/>
            <person name="Gomila M."/>
            <person name="Moore E.R."/>
            <person name="Lalucat J."/>
        </authorList>
    </citation>
    <scope>NUCLEOTIDE SEQUENCE [LARGE SCALE GENOMIC DNA]</scope>
    <source>
        <strain evidence="13">DSM 6083</strain>
        <strain evidence="11">DSM6083</strain>
    </source>
</reference>
<dbReference type="KEGG" id="pbm:CL52_19525"/>
<dbReference type="Proteomes" id="UP000031271">
    <property type="component" value="Chromosome"/>
</dbReference>
<accession>A0A8D3Y4D1</accession>
<keyword evidence="9" id="KW-0732">Signal</keyword>
<reference evidence="13" key="1">
    <citation type="submission" date="2014-03" db="EMBL/GenBank/DDBJ databases">
        <title>Complete genome of Pseudomonas balearica DSM 6083T, a sewage water isolate from an enrichment with 2-methylnaphthalene.</title>
        <authorList>
            <person name="Salva-Serra F."/>
            <person name="Jaen-Luchoro D."/>
            <person name="Busquets A."/>
            <person name="Pena A."/>
            <person name="Gomila M."/>
            <person name="Bosch R."/>
            <person name="Nogales B."/>
            <person name="Garcia-Valdes E."/>
            <person name="Lalucat J."/>
            <person name="Bennasar A."/>
        </authorList>
    </citation>
    <scope>NUCLEOTIDE SEQUENCE [LARGE SCALE GENOMIC DNA]</scope>
    <source>
        <strain evidence="13">DSM 6083</strain>
    </source>
</reference>
<evidence type="ECO:0000313" key="11">
    <source>
        <dbReference type="EMBL" id="AJE17130.1"/>
    </source>
</evidence>
<dbReference type="InterPro" id="IPR036365">
    <property type="entry name" value="PGBD-like_sf"/>
</dbReference>
<evidence type="ECO:0000259" key="10">
    <source>
        <dbReference type="PROSITE" id="PS52029"/>
    </source>
</evidence>
<evidence type="ECO:0000256" key="4">
    <source>
        <dbReference type="ARBA" id="ARBA00022960"/>
    </source>
</evidence>
<feature type="active site" description="Proton donor/acceptor" evidence="7">
    <location>
        <position position="431"/>
    </location>
</feature>
<evidence type="ECO:0000256" key="5">
    <source>
        <dbReference type="ARBA" id="ARBA00022984"/>
    </source>
</evidence>
<evidence type="ECO:0000313" key="13">
    <source>
        <dbReference type="Proteomes" id="UP000031271"/>
    </source>
</evidence>
<evidence type="ECO:0000256" key="8">
    <source>
        <dbReference type="SAM" id="MobiDB-lite"/>
    </source>
</evidence>
<feature type="chain" id="PRO_5034497329" evidence="9">
    <location>
        <begin position="23"/>
        <end position="532"/>
    </location>
</feature>
<evidence type="ECO:0000256" key="3">
    <source>
        <dbReference type="ARBA" id="ARBA00022679"/>
    </source>
</evidence>
<feature type="region of interest" description="Disordered" evidence="8">
    <location>
        <begin position="148"/>
        <end position="171"/>
    </location>
</feature>
<comment type="pathway">
    <text evidence="1 7">Cell wall biogenesis; peptidoglycan biosynthesis.</text>
</comment>
<dbReference type="Gene3D" id="2.40.440.10">
    <property type="entry name" value="L,D-transpeptidase catalytic domain-like"/>
    <property type="match status" value="1"/>
</dbReference>
<feature type="signal peptide" evidence="9">
    <location>
        <begin position="1"/>
        <end position="22"/>
    </location>
</feature>
<dbReference type="Pfam" id="PF03734">
    <property type="entry name" value="YkuD"/>
    <property type="match status" value="1"/>
</dbReference>
<gene>
    <name evidence="11" type="ORF">CL52_19525</name>
    <name evidence="12" type="ORF">SAMN05660875_10613</name>
</gene>
<dbReference type="SUPFAM" id="SSF47090">
    <property type="entry name" value="PGBD-like"/>
    <property type="match status" value="1"/>
</dbReference>
<dbReference type="Pfam" id="PF01471">
    <property type="entry name" value="PG_binding_1"/>
    <property type="match status" value="1"/>
</dbReference>
<organism evidence="11 13">
    <name type="scientific">Stutzerimonas balearica DSM 6083</name>
    <dbReference type="NCBI Taxonomy" id="1123016"/>
    <lineage>
        <taxon>Bacteria</taxon>
        <taxon>Pseudomonadati</taxon>
        <taxon>Pseudomonadota</taxon>
        <taxon>Gammaproteobacteria</taxon>
        <taxon>Pseudomonadales</taxon>
        <taxon>Pseudomonadaceae</taxon>
        <taxon>Stutzerimonas</taxon>
    </lineage>
</organism>
<dbReference type="GO" id="GO:0008360">
    <property type="term" value="P:regulation of cell shape"/>
    <property type="evidence" value="ECO:0007669"/>
    <property type="project" value="UniProtKB-UniRule"/>
</dbReference>
<keyword evidence="6 7" id="KW-0961">Cell wall biogenesis/degradation</keyword>
<evidence type="ECO:0000313" key="14">
    <source>
        <dbReference type="Proteomes" id="UP000182276"/>
    </source>
</evidence>
<evidence type="ECO:0000256" key="1">
    <source>
        <dbReference type="ARBA" id="ARBA00004752"/>
    </source>
</evidence>
<dbReference type="Proteomes" id="UP000182276">
    <property type="component" value="Unassembled WGS sequence"/>
</dbReference>
<dbReference type="CDD" id="cd16913">
    <property type="entry name" value="YkuD_like"/>
    <property type="match status" value="1"/>
</dbReference>
<dbReference type="InterPro" id="IPR005490">
    <property type="entry name" value="LD_TPept_cat_dom"/>
</dbReference>
<sequence length="532" mass="59773">MFKKRAFCLTVWLVLLPFAATANPPAPTVNPLAEALAAPASSCDVLRPAPVGAALERLEAFYRGRDYQLAWRDYRQIDHLLEALESLADDGLSPASYAPQKIRRLTHSASSDPRHRLCADIVASHAYLQALDHLAHGRLQQDALEPLWRSPDSPAREDPHQTLSRAWRGLDDPRQALASARPELPQYRQLRQVYAERRRQALPDWQPIPAGPSLHPDERDARVPLLRRRLLGDTAAPAGEAERYDATLAAAVRDFQLHHGIEQDGVVGRSTLAALNVSPASRLDQLRINLERLRWLAAELDSRSLLVNIAGASLSYIEDGQTRWRTRTQVGREARRTPPLKSRVTRLTLNPTWTVPPTILREDKLPLIRQDPEYLARSRMSVLDRQGNRLDPATVDWHNPGGIMLRQDAGPENPLGRVAIRFANPFSVYLHDTPSQALFARAGRTTSSGCVRVQDAMHLVDLLLQDGEREHVAELLESGRTHEYRLARPTPILMAYWTAEAQEDGELFFHPDIYHHDAALLRALEAAERSQP</sequence>
<dbReference type="EMBL" id="CP007511">
    <property type="protein sequence ID" value="AJE17130.1"/>
    <property type="molecule type" value="Genomic_DNA"/>
</dbReference>
<keyword evidence="5 7" id="KW-0573">Peptidoglycan synthesis</keyword>
<reference evidence="12 14" key="2">
    <citation type="submission" date="2016-10" db="EMBL/GenBank/DDBJ databases">
        <authorList>
            <person name="Varghese N."/>
            <person name="Submissions S."/>
        </authorList>
    </citation>
    <scope>NUCLEOTIDE SEQUENCE [LARGE SCALE GENOMIC DNA]</scope>
    <source>
        <strain evidence="12 14">DSM 6083</strain>
    </source>
</reference>
<name>A0A8D3Y4D1_9GAMM</name>
<keyword evidence="3" id="KW-0808">Transferase</keyword>
<dbReference type="EMBL" id="FNHO01000006">
    <property type="protein sequence ID" value="SDM56928.1"/>
    <property type="molecule type" value="Genomic_DNA"/>
</dbReference>
<evidence type="ECO:0000256" key="2">
    <source>
        <dbReference type="ARBA" id="ARBA00005992"/>
    </source>
</evidence>
<keyword evidence="4 7" id="KW-0133">Cell shape</keyword>
<feature type="domain" description="L,D-TPase catalytic" evidence="10">
    <location>
        <begin position="303"/>
        <end position="473"/>
    </location>
</feature>
<dbReference type="InterPro" id="IPR045380">
    <property type="entry name" value="LD_TPept_scaffold_dom"/>
</dbReference>
<dbReference type="GO" id="GO:0004180">
    <property type="term" value="F:carboxypeptidase activity"/>
    <property type="evidence" value="ECO:0007669"/>
    <property type="project" value="UniProtKB-ARBA"/>
</dbReference>
<dbReference type="InterPro" id="IPR036366">
    <property type="entry name" value="PGBDSf"/>
</dbReference>